<keyword evidence="2" id="KW-0812">Transmembrane</keyword>
<dbReference type="PANTHER" id="PTHR10806:SF6">
    <property type="entry name" value="SIGNAL PEPTIDASE COMPLEX CATALYTIC SUBUNIT SEC11"/>
    <property type="match status" value="1"/>
</dbReference>
<dbReference type="AlphaFoldDB" id="A0A202E5I8"/>
<gene>
    <name evidence="3" type="ORF">B2G88_13760</name>
</gene>
<sequence>MSGPDAGRVDDDDDWSGQEDQSTRQPPDDANTADDVTVADDGYVRWFLNTSDERVAITRDILSSVAIVAVVGLLLFGISGVWPPLVAVESGSMQPNMERGDLIFVVDNERFVGDDPIDGTGVVPMDNSDGHDKFGQDGDVIIFQPDGSEFQTPVIHRAHFWVDEGDDWVERADEDIIGDTTCEQVSTCPATHAGFITKGDANSGYDQHRGHVSDVVRPEWVTGKASFRIPWLGHVRLAFEDFFAGMAAPAPVIDVPASAFDGLNPAGLSASTLGATGVAGVGASASVGLAVAAGRTRDR</sequence>
<dbReference type="RefSeq" id="WP_087715079.1">
    <property type="nucleotide sequence ID" value="NZ_MWPH01000003.1"/>
</dbReference>
<dbReference type="InterPro" id="IPR019533">
    <property type="entry name" value="Peptidase_S26"/>
</dbReference>
<dbReference type="PANTHER" id="PTHR10806">
    <property type="entry name" value="SIGNAL PEPTIDASE COMPLEX CATALYTIC SUBUNIT SEC11"/>
    <property type="match status" value="1"/>
</dbReference>
<proteinExistence type="predicted"/>
<dbReference type="OrthoDB" id="4822at2157"/>
<keyword evidence="2" id="KW-1133">Transmembrane helix</keyword>
<keyword evidence="2" id="KW-0472">Membrane</keyword>
<keyword evidence="4" id="KW-1185">Reference proteome</keyword>
<feature type="region of interest" description="Disordered" evidence="1">
    <location>
        <begin position="1"/>
        <end position="35"/>
    </location>
</feature>
<accession>A0A202E5I8</accession>
<evidence type="ECO:0000256" key="1">
    <source>
        <dbReference type="SAM" id="MobiDB-lite"/>
    </source>
</evidence>
<comment type="caution">
    <text evidence="3">The sequence shown here is derived from an EMBL/GenBank/DDBJ whole genome shotgun (WGS) entry which is preliminary data.</text>
</comment>
<name>A0A202E5I8_9EURY</name>
<evidence type="ECO:0000313" key="3">
    <source>
        <dbReference type="EMBL" id="OVE83505.1"/>
    </source>
</evidence>
<dbReference type="InterPro" id="IPR001733">
    <property type="entry name" value="Peptidase_S26B"/>
</dbReference>
<dbReference type="GO" id="GO:0006465">
    <property type="term" value="P:signal peptide processing"/>
    <property type="evidence" value="ECO:0007669"/>
    <property type="project" value="InterPro"/>
</dbReference>
<dbReference type="GO" id="GO:0004252">
    <property type="term" value="F:serine-type endopeptidase activity"/>
    <property type="evidence" value="ECO:0007669"/>
    <property type="project" value="InterPro"/>
</dbReference>
<reference evidence="3 4" key="1">
    <citation type="submission" date="2017-02" db="EMBL/GenBank/DDBJ databases">
        <title>Natronthermophilus aegyptiacus gen. nov.,sp. nov., an aerobic, extremely halophilic alkalithermophilic archaeon isolated from the athalassohaline Wadi An Natrun, Egypt.</title>
        <authorList>
            <person name="Zhao B."/>
        </authorList>
    </citation>
    <scope>NUCLEOTIDE SEQUENCE [LARGE SCALE GENOMIC DNA]</scope>
    <source>
        <strain evidence="3 4">CGMCC 1.3597</strain>
    </source>
</reference>
<dbReference type="Proteomes" id="UP000196084">
    <property type="component" value="Unassembled WGS sequence"/>
</dbReference>
<organism evidence="3 4">
    <name type="scientific">Natronolimnobius baerhuensis</name>
    <dbReference type="NCBI Taxonomy" id="253108"/>
    <lineage>
        <taxon>Archaea</taxon>
        <taxon>Methanobacteriati</taxon>
        <taxon>Methanobacteriota</taxon>
        <taxon>Stenosarchaea group</taxon>
        <taxon>Halobacteria</taxon>
        <taxon>Halobacteriales</taxon>
        <taxon>Natrialbaceae</taxon>
        <taxon>Natronolimnobius</taxon>
    </lineage>
</organism>
<protein>
    <submittedName>
        <fullName evidence="3">S26 family signal peptidase</fullName>
    </submittedName>
</protein>
<dbReference type="GO" id="GO:0016020">
    <property type="term" value="C:membrane"/>
    <property type="evidence" value="ECO:0007669"/>
    <property type="project" value="InterPro"/>
</dbReference>
<evidence type="ECO:0000313" key="4">
    <source>
        <dbReference type="Proteomes" id="UP000196084"/>
    </source>
</evidence>
<feature type="transmembrane region" description="Helical" evidence="2">
    <location>
        <begin position="61"/>
        <end position="82"/>
    </location>
</feature>
<dbReference type="EMBL" id="MWPH01000003">
    <property type="protein sequence ID" value="OVE83505.1"/>
    <property type="molecule type" value="Genomic_DNA"/>
</dbReference>
<dbReference type="CDD" id="cd06530">
    <property type="entry name" value="S26_SPase_I"/>
    <property type="match status" value="1"/>
</dbReference>
<evidence type="ECO:0000256" key="2">
    <source>
        <dbReference type="SAM" id="Phobius"/>
    </source>
</evidence>